<accession>A0A7W0DGY6</accession>
<reference evidence="1 2" key="1">
    <citation type="submission" date="2020-07" db="EMBL/GenBank/DDBJ databases">
        <title>Streptomyces isolated from Indian soil.</title>
        <authorList>
            <person name="Mandal S."/>
            <person name="Maiti P.K."/>
        </authorList>
    </citation>
    <scope>NUCLEOTIDE SEQUENCE [LARGE SCALE GENOMIC DNA]</scope>
    <source>
        <strain evidence="1 2">PSKA28</strain>
    </source>
</reference>
<dbReference type="AlphaFoldDB" id="A0A7W0DGY6"/>
<proteinExistence type="predicted"/>
<dbReference type="RefSeq" id="WP_181655805.1">
    <property type="nucleotide sequence ID" value="NZ_JACEHE010000001.1"/>
</dbReference>
<protein>
    <submittedName>
        <fullName evidence="1">Uncharacterized protein</fullName>
    </submittedName>
</protein>
<dbReference type="EMBL" id="JACEHE010000001">
    <property type="protein sequence ID" value="MBA2944906.1"/>
    <property type="molecule type" value="Genomic_DNA"/>
</dbReference>
<evidence type="ECO:0000313" key="2">
    <source>
        <dbReference type="Proteomes" id="UP000545761"/>
    </source>
</evidence>
<gene>
    <name evidence="1" type="ORF">H1D24_03455</name>
</gene>
<sequence>MSKDMPITAEDTGSSPGWPTTQRLLDELMRPVVVPLAEQLEFAPVAA</sequence>
<organism evidence="1 2">
    <name type="scientific">Streptomyces himalayensis subsp. himalayensis</name>
    <dbReference type="NCBI Taxonomy" id="2756131"/>
    <lineage>
        <taxon>Bacteria</taxon>
        <taxon>Bacillati</taxon>
        <taxon>Actinomycetota</taxon>
        <taxon>Actinomycetes</taxon>
        <taxon>Kitasatosporales</taxon>
        <taxon>Streptomycetaceae</taxon>
        <taxon>Streptomyces</taxon>
        <taxon>Streptomyces himalayensis</taxon>
    </lineage>
</organism>
<evidence type="ECO:0000313" key="1">
    <source>
        <dbReference type="EMBL" id="MBA2944906.1"/>
    </source>
</evidence>
<dbReference type="Proteomes" id="UP000545761">
    <property type="component" value="Unassembled WGS sequence"/>
</dbReference>
<comment type="caution">
    <text evidence="1">The sequence shown here is derived from an EMBL/GenBank/DDBJ whole genome shotgun (WGS) entry which is preliminary data.</text>
</comment>
<name>A0A7W0DGY6_9ACTN</name>